<evidence type="ECO:0000313" key="2">
    <source>
        <dbReference type="EMBL" id="MDR6290187.1"/>
    </source>
</evidence>
<sequence length="95" mass="9855">MIGALAHGLPSVLIPLGADQPHNAARCEDLGVARVLDAVRCTPAMVRDAVAAVLADPACRRAAEAVRDEIAAMPDAAHAVTLLQRLVRNGRRAGS</sequence>
<evidence type="ECO:0000259" key="1">
    <source>
        <dbReference type="Pfam" id="PF06722"/>
    </source>
</evidence>
<evidence type="ECO:0000313" key="3">
    <source>
        <dbReference type="Proteomes" id="UP001262410"/>
    </source>
</evidence>
<keyword evidence="3" id="KW-1185">Reference proteome</keyword>
<reference evidence="2 3" key="1">
    <citation type="submission" date="2023-07" db="EMBL/GenBank/DDBJ databases">
        <title>Sorghum-associated microbial communities from plants grown in Nebraska, USA.</title>
        <authorList>
            <person name="Schachtman D."/>
        </authorList>
    </citation>
    <scope>NUCLEOTIDE SEQUENCE [LARGE SCALE GENOMIC DNA]</scope>
    <source>
        <strain evidence="2 3">584</strain>
    </source>
</reference>
<accession>A0ABU1JPF0</accession>
<dbReference type="Proteomes" id="UP001262410">
    <property type="component" value="Unassembled WGS sequence"/>
</dbReference>
<organism evidence="2 3">
    <name type="scientific">Inquilinus ginsengisoli</name>
    <dbReference type="NCBI Taxonomy" id="363840"/>
    <lineage>
        <taxon>Bacteria</taxon>
        <taxon>Pseudomonadati</taxon>
        <taxon>Pseudomonadota</taxon>
        <taxon>Alphaproteobacteria</taxon>
        <taxon>Rhodospirillales</taxon>
        <taxon>Rhodospirillaceae</taxon>
        <taxon>Inquilinus</taxon>
    </lineage>
</organism>
<feature type="domain" description="Erythromycin biosynthesis protein CIII-like C-terminal" evidence="1">
    <location>
        <begin position="3"/>
        <end position="83"/>
    </location>
</feature>
<dbReference type="SUPFAM" id="SSF53756">
    <property type="entry name" value="UDP-Glycosyltransferase/glycogen phosphorylase"/>
    <property type="match status" value="1"/>
</dbReference>
<proteinExistence type="predicted"/>
<name>A0ABU1JPF0_9PROT</name>
<comment type="caution">
    <text evidence="2">The sequence shown here is derived from an EMBL/GenBank/DDBJ whole genome shotgun (WGS) entry which is preliminary data.</text>
</comment>
<dbReference type="Gene3D" id="3.40.50.2000">
    <property type="entry name" value="Glycogen Phosphorylase B"/>
    <property type="match status" value="1"/>
</dbReference>
<protein>
    <submittedName>
        <fullName evidence="2">UDP:flavonoid glycosyltransferase YjiC (YdhE family)</fullName>
    </submittedName>
</protein>
<dbReference type="InterPro" id="IPR010610">
    <property type="entry name" value="EryCIII-like_C"/>
</dbReference>
<dbReference type="Pfam" id="PF06722">
    <property type="entry name" value="EryCIII-like_C"/>
    <property type="match status" value="1"/>
</dbReference>
<dbReference type="EMBL" id="JAVDPW010000004">
    <property type="protein sequence ID" value="MDR6290187.1"/>
    <property type="molecule type" value="Genomic_DNA"/>
</dbReference>
<gene>
    <name evidence="2" type="ORF">E9232_002708</name>
</gene>